<dbReference type="EMBL" id="JAVDQH010000011">
    <property type="protein sequence ID" value="MDR6244981.1"/>
    <property type="molecule type" value="Genomic_DNA"/>
</dbReference>
<comment type="caution">
    <text evidence="1">The sequence shown here is derived from an EMBL/GenBank/DDBJ whole genome shotgun (WGS) entry which is preliminary data.</text>
</comment>
<name>A0ABU1J1B7_9BACL</name>
<reference evidence="1 2" key="1">
    <citation type="submission" date="2023-07" db="EMBL/GenBank/DDBJ databases">
        <title>Genomic Encyclopedia of Type Strains, Phase IV (KMG-IV): sequencing the most valuable type-strain genomes for metagenomic binning, comparative biology and taxonomic classification.</title>
        <authorList>
            <person name="Goeker M."/>
        </authorList>
    </citation>
    <scope>NUCLEOTIDE SEQUENCE [LARGE SCALE GENOMIC DNA]</scope>
    <source>
        <strain evidence="1 2">DSM 22170</strain>
    </source>
</reference>
<accession>A0ABU1J1B7</accession>
<keyword evidence="2" id="KW-1185">Reference proteome</keyword>
<dbReference type="Proteomes" id="UP001185028">
    <property type="component" value="Unassembled WGS sequence"/>
</dbReference>
<sequence>MRSFIHSQLDTILTFPDSQSSTFAGMIQVQPSKTTPIHTRDYAI</sequence>
<gene>
    <name evidence="1" type="ORF">JOC58_002879</name>
</gene>
<evidence type="ECO:0000313" key="2">
    <source>
        <dbReference type="Proteomes" id="UP001185028"/>
    </source>
</evidence>
<protein>
    <submittedName>
        <fullName evidence="1">Uncharacterized protein</fullName>
    </submittedName>
</protein>
<proteinExistence type="predicted"/>
<evidence type="ECO:0000313" key="1">
    <source>
        <dbReference type="EMBL" id="MDR6244981.1"/>
    </source>
</evidence>
<organism evidence="1 2">
    <name type="scientific">Paenibacillus hunanensis</name>
    <dbReference type="NCBI Taxonomy" id="539262"/>
    <lineage>
        <taxon>Bacteria</taxon>
        <taxon>Bacillati</taxon>
        <taxon>Bacillota</taxon>
        <taxon>Bacilli</taxon>
        <taxon>Bacillales</taxon>
        <taxon>Paenibacillaceae</taxon>
        <taxon>Paenibacillus</taxon>
    </lineage>
</organism>